<evidence type="ECO:0000256" key="3">
    <source>
        <dbReference type="ARBA" id="ARBA00022679"/>
    </source>
</evidence>
<dbReference type="Proteomes" id="UP000214646">
    <property type="component" value="Unassembled WGS sequence"/>
</dbReference>
<sequence length="383" mass="40713">MTVVLICTLFLAAATAACLYYAVLTTLGWLAASQPGEVAAEPRHAFTVLIPAHDEEQGLPATVHSALAADYPTAKRRVLVVADNCSDRTAEVARAAGAECVERYDDDLRGKGYALAYAMPYALGPETDAVVVIDADCELAADALHVLDAALTRGAAVAQSAVISRNPQVQPAGLVAMVGSVIENGVSAGLDRLGMAVPLRGTGMVFRRDVLERFPWTAFGLTEDAEYGAKLAAAGERVRFVANALVRSEAPPDTTALYTQRRRWRTALFSGGQSWVHRAFRSKPLVLTHLFATAVVTSACAGMGWLSPAWEVGLGAWAVALLGLTCLVYLRAMRRADQDASGVLGLWRAAVVVTRLAWVTAAGLVKRSATWERTPRATRAVAP</sequence>
<evidence type="ECO:0000313" key="5">
    <source>
        <dbReference type="EMBL" id="OWK40777.1"/>
    </source>
</evidence>
<feature type="transmembrane region" description="Helical" evidence="4">
    <location>
        <begin position="314"/>
        <end position="333"/>
    </location>
</feature>
<dbReference type="InterPro" id="IPR029044">
    <property type="entry name" value="Nucleotide-diphossugar_trans"/>
</dbReference>
<dbReference type="PANTHER" id="PTHR43630:SF1">
    <property type="entry name" value="POLY-BETA-1,6-N-ACETYL-D-GLUCOSAMINE SYNTHASE"/>
    <property type="match status" value="1"/>
</dbReference>
<keyword evidence="2" id="KW-0328">Glycosyltransferase</keyword>
<dbReference type="PANTHER" id="PTHR43630">
    <property type="entry name" value="POLY-BETA-1,6-N-ACETYL-D-GLUCOSAMINE SYNTHASE"/>
    <property type="match status" value="1"/>
</dbReference>
<dbReference type="AlphaFoldDB" id="A0A225DX84"/>
<dbReference type="OrthoDB" id="9797391at2"/>
<gene>
    <name evidence="5" type="ORF">FRUB_04669</name>
</gene>
<keyword evidence="4" id="KW-0812">Transmembrane</keyword>
<keyword evidence="6" id="KW-1185">Reference proteome</keyword>
<dbReference type="RefSeq" id="WP_088255764.1">
    <property type="nucleotide sequence ID" value="NZ_NIDE01000007.1"/>
</dbReference>
<comment type="caution">
    <text evidence="5">The sequence shown here is derived from an EMBL/GenBank/DDBJ whole genome shotgun (WGS) entry which is preliminary data.</text>
</comment>
<feature type="transmembrane region" description="Helical" evidence="4">
    <location>
        <begin position="286"/>
        <end position="307"/>
    </location>
</feature>
<proteinExistence type="inferred from homology"/>
<dbReference type="CDD" id="cd06438">
    <property type="entry name" value="EpsO_like"/>
    <property type="match status" value="1"/>
</dbReference>
<dbReference type="Gene3D" id="3.90.550.10">
    <property type="entry name" value="Spore Coat Polysaccharide Biosynthesis Protein SpsA, Chain A"/>
    <property type="match status" value="1"/>
</dbReference>
<dbReference type="GO" id="GO:0016757">
    <property type="term" value="F:glycosyltransferase activity"/>
    <property type="evidence" value="ECO:0007669"/>
    <property type="project" value="UniProtKB-KW"/>
</dbReference>
<reference evidence="6" key="1">
    <citation type="submission" date="2017-06" db="EMBL/GenBank/DDBJ databases">
        <title>Genome analysis of Fimbriiglobus ruber SP5, the first member of the order Planctomycetales with confirmed chitinolytic capability.</title>
        <authorList>
            <person name="Ravin N.V."/>
            <person name="Rakitin A.L."/>
            <person name="Ivanova A.A."/>
            <person name="Beletsky A.V."/>
            <person name="Kulichevskaya I.S."/>
            <person name="Mardanov A.V."/>
            <person name="Dedysh S.N."/>
        </authorList>
    </citation>
    <scope>NUCLEOTIDE SEQUENCE [LARGE SCALE GENOMIC DNA]</scope>
    <source>
        <strain evidence="6">SP5</strain>
    </source>
</reference>
<evidence type="ECO:0000256" key="2">
    <source>
        <dbReference type="ARBA" id="ARBA00022676"/>
    </source>
</evidence>
<dbReference type="Pfam" id="PF13641">
    <property type="entry name" value="Glyco_tranf_2_3"/>
    <property type="match status" value="1"/>
</dbReference>
<accession>A0A225DX84</accession>
<organism evidence="5 6">
    <name type="scientific">Fimbriiglobus ruber</name>
    <dbReference type="NCBI Taxonomy" id="1908690"/>
    <lineage>
        <taxon>Bacteria</taxon>
        <taxon>Pseudomonadati</taxon>
        <taxon>Planctomycetota</taxon>
        <taxon>Planctomycetia</taxon>
        <taxon>Gemmatales</taxon>
        <taxon>Gemmataceae</taxon>
        <taxon>Fimbriiglobus</taxon>
    </lineage>
</organism>
<evidence type="ECO:0000256" key="1">
    <source>
        <dbReference type="ARBA" id="ARBA00006739"/>
    </source>
</evidence>
<dbReference type="SUPFAM" id="SSF53448">
    <property type="entry name" value="Nucleotide-diphospho-sugar transferases"/>
    <property type="match status" value="1"/>
</dbReference>
<keyword evidence="4" id="KW-0472">Membrane</keyword>
<protein>
    <submittedName>
        <fullName evidence="5">Glycosyl transferase, family 2</fullName>
    </submittedName>
</protein>
<comment type="similarity">
    <text evidence="1">Belongs to the glycosyltransferase 2 family.</text>
</comment>
<keyword evidence="3 5" id="KW-0808">Transferase</keyword>
<name>A0A225DX84_9BACT</name>
<keyword evidence="4" id="KW-1133">Transmembrane helix</keyword>
<evidence type="ECO:0000313" key="6">
    <source>
        <dbReference type="Proteomes" id="UP000214646"/>
    </source>
</evidence>
<evidence type="ECO:0000256" key="4">
    <source>
        <dbReference type="SAM" id="Phobius"/>
    </source>
</evidence>
<feature type="transmembrane region" description="Helical" evidence="4">
    <location>
        <begin position="345"/>
        <end position="365"/>
    </location>
</feature>
<dbReference type="EMBL" id="NIDE01000007">
    <property type="protein sequence ID" value="OWK40777.1"/>
    <property type="molecule type" value="Genomic_DNA"/>
</dbReference>